<evidence type="ECO:0008006" key="3">
    <source>
        <dbReference type="Google" id="ProtNLM"/>
    </source>
</evidence>
<evidence type="ECO:0000313" key="1">
    <source>
        <dbReference type="EMBL" id="RTE76909.1"/>
    </source>
</evidence>
<dbReference type="EMBL" id="MIKF01000138">
    <property type="protein sequence ID" value="RTE76909.1"/>
    <property type="molecule type" value="Genomic_DNA"/>
</dbReference>
<dbReference type="Pfam" id="PF26639">
    <property type="entry name" value="Het-6_barrel"/>
    <property type="match status" value="1"/>
</dbReference>
<dbReference type="AlphaFoldDB" id="A0A430LME9"/>
<dbReference type="PANTHER" id="PTHR24148:SF64">
    <property type="entry name" value="HETEROKARYON INCOMPATIBILITY DOMAIN-CONTAINING PROTEIN"/>
    <property type="match status" value="1"/>
</dbReference>
<dbReference type="Proteomes" id="UP000287124">
    <property type="component" value="Unassembled WGS sequence"/>
</dbReference>
<proteinExistence type="predicted"/>
<dbReference type="InterPro" id="IPR052895">
    <property type="entry name" value="HetReg/Transcr_Mod"/>
</dbReference>
<accession>A0A430LME9</accession>
<name>A0A430LME9_9HYPO</name>
<organism evidence="1 2">
    <name type="scientific">Fusarium euwallaceae</name>
    <dbReference type="NCBI Taxonomy" id="1147111"/>
    <lineage>
        <taxon>Eukaryota</taxon>
        <taxon>Fungi</taxon>
        <taxon>Dikarya</taxon>
        <taxon>Ascomycota</taxon>
        <taxon>Pezizomycotina</taxon>
        <taxon>Sordariomycetes</taxon>
        <taxon>Hypocreomycetidae</taxon>
        <taxon>Hypocreales</taxon>
        <taxon>Nectriaceae</taxon>
        <taxon>Fusarium</taxon>
        <taxon>Fusarium solani species complex</taxon>
    </lineage>
</organism>
<gene>
    <name evidence="1" type="ORF">BHE90_008619</name>
</gene>
<dbReference type="PANTHER" id="PTHR24148">
    <property type="entry name" value="ANKYRIN REPEAT DOMAIN-CONTAINING PROTEIN 39 HOMOLOG-RELATED"/>
    <property type="match status" value="1"/>
</dbReference>
<sequence length="336" mass="36857">KPWKPNHHALSSVLAIFKATRATDPRDKVYAFLGLAEELGQAGTLHPAYEKPITEVFRDAIKFMLQLSNSLNDLALKEDPQQTKTPGLESWVPDFISHGLTLPRGHPVLSLWSAEELAGNMHFMFRPSGVLEARGLQLRQRIVIAGLGSDPAPRRGQTAGLFSLFGGSRPSWDILRSSISAMYSAQMILKGQHSDDAQIELFPEEMGAILPELDAAWAEGRRSDEGIAMAQVALKELSRPISAEAFEFLKQAENNCSGKHLFTTREGQMGVGPISTREGDEIWNLVGADAPFVLRPQGDGRYTLLGGAYVHGAMFAEWHEGDFDAVAKDIKTVLLV</sequence>
<protein>
    <recommendedName>
        <fullName evidence="3">Heterokaryon incompatibility domain-containing protein</fullName>
    </recommendedName>
</protein>
<keyword evidence="2" id="KW-1185">Reference proteome</keyword>
<reference evidence="1 2" key="1">
    <citation type="submission" date="2017-06" db="EMBL/GenBank/DDBJ databases">
        <title>Comparative genomic analysis of Ambrosia Fusariam Clade fungi.</title>
        <authorList>
            <person name="Stajich J.E."/>
            <person name="Carrillo J."/>
            <person name="Kijimoto T."/>
            <person name="Eskalen A."/>
            <person name="O'Donnell K."/>
            <person name="Kasson M."/>
        </authorList>
    </citation>
    <scope>NUCLEOTIDE SEQUENCE [LARGE SCALE GENOMIC DNA]</scope>
    <source>
        <strain evidence="1 2">UCR1854</strain>
    </source>
</reference>
<comment type="caution">
    <text evidence="1">The sequence shown here is derived from an EMBL/GenBank/DDBJ whole genome shotgun (WGS) entry which is preliminary data.</text>
</comment>
<evidence type="ECO:0000313" key="2">
    <source>
        <dbReference type="Proteomes" id="UP000287124"/>
    </source>
</evidence>
<feature type="non-terminal residue" evidence="1">
    <location>
        <position position="1"/>
    </location>
</feature>